<proteinExistence type="predicted"/>
<feature type="domain" description="HTH araC/xylS-type" evidence="4">
    <location>
        <begin position="231"/>
        <end position="330"/>
    </location>
</feature>
<accession>A0A2T3HJZ2</accession>
<evidence type="ECO:0000256" key="3">
    <source>
        <dbReference type="ARBA" id="ARBA00023163"/>
    </source>
</evidence>
<dbReference type="SUPFAM" id="SSF46689">
    <property type="entry name" value="Homeodomain-like"/>
    <property type="match status" value="2"/>
</dbReference>
<evidence type="ECO:0000259" key="4">
    <source>
        <dbReference type="PROSITE" id="PS01124"/>
    </source>
</evidence>
<dbReference type="GO" id="GO:0003700">
    <property type="term" value="F:DNA-binding transcription factor activity"/>
    <property type="evidence" value="ECO:0007669"/>
    <property type="project" value="InterPro"/>
</dbReference>
<dbReference type="EMBL" id="PYLS01000005">
    <property type="protein sequence ID" value="PST82701.1"/>
    <property type="molecule type" value="Genomic_DNA"/>
</dbReference>
<dbReference type="Gene3D" id="1.10.10.60">
    <property type="entry name" value="Homeodomain-like"/>
    <property type="match status" value="1"/>
</dbReference>
<dbReference type="InterPro" id="IPR009057">
    <property type="entry name" value="Homeodomain-like_sf"/>
</dbReference>
<evidence type="ECO:0000313" key="5">
    <source>
        <dbReference type="EMBL" id="PST82701.1"/>
    </source>
</evidence>
<evidence type="ECO:0000256" key="2">
    <source>
        <dbReference type="ARBA" id="ARBA00023125"/>
    </source>
</evidence>
<evidence type="ECO:0000256" key="1">
    <source>
        <dbReference type="ARBA" id="ARBA00023015"/>
    </source>
</evidence>
<evidence type="ECO:0000313" key="6">
    <source>
        <dbReference type="Proteomes" id="UP000240912"/>
    </source>
</evidence>
<dbReference type="SMART" id="SM00342">
    <property type="entry name" value="HTH_ARAC"/>
    <property type="match status" value="1"/>
</dbReference>
<dbReference type="PANTHER" id="PTHR46796:SF13">
    <property type="entry name" value="HTH-TYPE TRANSCRIPTIONAL ACTIVATOR RHAS"/>
    <property type="match status" value="1"/>
</dbReference>
<protein>
    <recommendedName>
        <fullName evidence="4">HTH araC/xylS-type domain-containing protein</fullName>
    </recommendedName>
</protein>
<keyword evidence="2" id="KW-0238">DNA-binding</keyword>
<name>A0A2T3HJZ2_9SPHI</name>
<dbReference type="GO" id="GO:0043565">
    <property type="term" value="F:sequence-specific DNA binding"/>
    <property type="evidence" value="ECO:0007669"/>
    <property type="project" value="InterPro"/>
</dbReference>
<dbReference type="Pfam" id="PF20240">
    <property type="entry name" value="DUF6597"/>
    <property type="match status" value="1"/>
</dbReference>
<dbReference type="InterPro" id="IPR046532">
    <property type="entry name" value="DUF6597"/>
</dbReference>
<organism evidence="5 6">
    <name type="scientific">Pedobacter yulinensis</name>
    <dbReference type="NCBI Taxonomy" id="2126353"/>
    <lineage>
        <taxon>Bacteria</taxon>
        <taxon>Pseudomonadati</taxon>
        <taxon>Bacteroidota</taxon>
        <taxon>Sphingobacteriia</taxon>
        <taxon>Sphingobacteriales</taxon>
        <taxon>Sphingobacteriaceae</taxon>
        <taxon>Pedobacter</taxon>
    </lineage>
</organism>
<dbReference type="Pfam" id="PF12833">
    <property type="entry name" value="HTH_18"/>
    <property type="match status" value="1"/>
</dbReference>
<dbReference type="PANTHER" id="PTHR46796">
    <property type="entry name" value="HTH-TYPE TRANSCRIPTIONAL ACTIVATOR RHAS-RELATED"/>
    <property type="match status" value="1"/>
</dbReference>
<keyword evidence="6" id="KW-1185">Reference proteome</keyword>
<gene>
    <name evidence="5" type="ORF">C7T94_08570</name>
</gene>
<dbReference type="InterPro" id="IPR018060">
    <property type="entry name" value="HTH_AraC"/>
</dbReference>
<dbReference type="OrthoDB" id="323290at2"/>
<reference evidence="5 6" key="1">
    <citation type="submission" date="2018-03" db="EMBL/GenBank/DDBJ databases">
        <authorList>
            <person name="Keele B.F."/>
        </authorList>
    </citation>
    <scope>NUCLEOTIDE SEQUENCE [LARGE SCALE GENOMIC DNA]</scope>
    <source>
        <strain evidence="5 6">YL28-9</strain>
    </source>
</reference>
<keyword evidence="3" id="KW-0804">Transcription</keyword>
<dbReference type="PROSITE" id="PS01124">
    <property type="entry name" value="HTH_ARAC_FAMILY_2"/>
    <property type="match status" value="1"/>
</dbReference>
<dbReference type="Proteomes" id="UP000240912">
    <property type="component" value="Unassembled WGS sequence"/>
</dbReference>
<dbReference type="InterPro" id="IPR050204">
    <property type="entry name" value="AraC_XylS_family_regulators"/>
</dbReference>
<keyword evidence="1" id="KW-0805">Transcription regulation</keyword>
<comment type="caution">
    <text evidence="5">The sequence shown here is derived from an EMBL/GenBank/DDBJ whole genome shotgun (WGS) entry which is preliminary data.</text>
</comment>
<dbReference type="AlphaFoldDB" id="A0A2T3HJZ2"/>
<sequence>MPEKLSAFYNLGYPEMNKFELYCEAGLTNTGKNVRSVASIRLAGLPGSAILIKQRVLPAQVVRAGGSPKRGSTSMGMNYQIYEAPPGLQAYVRYFWTIDYAEDGGKDKAIKILADRFPRLIFQNLDGHIATKTENGIVLPTAFLSGIITRQTHYLVKGSYSHLGVSFYPHAMKALFGIDAHELTDTLPDLVNFCSAELIEKLYDAAGHQQRVDLLIQYLLSRLSRKTIQLSAINWMIHSPLDRLSSVDEILNVVRMSERSLERLFKAHLGISPKKYLRILRFEKAVEMLNQSKRTNLSSLAYAIGYSDQAHFNRDFKEFSGLTPRHFQNQVKVGREASSFLLES</sequence>